<organism evidence="2 3">
    <name type="scientific">Mesonia algae</name>
    <dbReference type="NCBI Taxonomy" id="213248"/>
    <lineage>
        <taxon>Bacteria</taxon>
        <taxon>Pseudomonadati</taxon>
        <taxon>Bacteroidota</taxon>
        <taxon>Flavobacteriia</taxon>
        <taxon>Flavobacteriales</taxon>
        <taxon>Flavobacteriaceae</taxon>
        <taxon>Mesonia</taxon>
    </lineage>
</organism>
<feature type="domain" description="Knr4/Smi1-like" evidence="1">
    <location>
        <begin position="34"/>
        <end position="185"/>
    </location>
</feature>
<protein>
    <submittedName>
        <fullName evidence="2">SMI1/KNR4 family protein SUKH-1</fullName>
    </submittedName>
</protein>
<dbReference type="SUPFAM" id="SSF160631">
    <property type="entry name" value="SMI1/KNR4-like"/>
    <property type="match status" value="1"/>
</dbReference>
<evidence type="ECO:0000259" key="1">
    <source>
        <dbReference type="Pfam" id="PF09346"/>
    </source>
</evidence>
<dbReference type="RefSeq" id="WP_111540130.1">
    <property type="nucleotide sequence ID" value="NZ_QKYV01000002.1"/>
</dbReference>
<reference evidence="2 3" key="1">
    <citation type="submission" date="2018-06" db="EMBL/GenBank/DDBJ databases">
        <title>Genomic Encyclopedia of Archaeal and Bacterial Type Strains, Phase II (KMG-II): from individual species to whole genera.</title>
        <authorList>
            <person name="Goeker M."/>
        </authorList>
    </citation>
    <scope>NUCLEOTIDE SEQUENCE [LARGE SCALE GENOMIC DNA]</scope>
    <source>
        <strain evidence="2 3">DSM 15361</strain>
    </source>
</reference>
<dbReference type="Pfam" id="PF09346">
    <property type="entry name" value="SMI1_KNR4"/>
    <property type="match status" value="1"/>
</dbReference>
<dbReference type="InterPro" id="IPR037883">
    <property type="entry name" value="Knr4/Smi1-like_sf"/>
</dbReference>
<proteinExistence type="predicted"/>
<sequence>MNNIVDSYISGLKNAYYNVKGKEIWNHFESVKHGASQDHIDELKAACPEIPEALIHLLQYVDGTYWRTYGDEDIAFTLLGSDLVKRDYYLLSSQQILENQGDAPYNFQDYLDGEYDGVDIDEKLLKHAKDLDWLHFANCTNNGGTSQLYIDYSPSDKGKIGQIVRYLHDPNEFEVIADSFEAYLQILIDNKFSFIREGYLE</sequence>
<dbReference type="EMBL" id="QKYV01000002">
    <property type="protein sequence ID" value="PZW42472.1"/>
    <property type="molecule type" value="Genomic_DNA"/>
</dbReference>
<dbReference type="Gene3D" id="3.40.1580.10">
    <property type="entry name" value="SMI1/KNR4-like"/>
    <property type="match status" value="1"/>
</dbReference>
<dbReference type="AlphaFoldDB" id="A0A2W7IAB5"/>
<dbReference type="Proteomes" id="UP000249542">
    <property type="component" value="Unassembled WGS sequence"/>
</dbReference>
<accession>A0A2W7IAB5</accession>
<keyword evidence="3" id="KW-1185">Reference proteome</keyword>
<comment type="caution">
    <text evidence="2">The sequence shown here is derived from an EMBL/GenBank/DDBJ whole genome shotgun (WGS) entry which is preliminary data.</text>
</comment>
<dbReference type="InterPro" id="IPR018958">
    <property type="entry name" value="Knr4/Smi1-like_dom"/>
</dbReference>
<gene>
    <name evidence="2" type="ORF">LX95_00784</name>
</gene>
<name>A0A2W7IAB5_9FLAO</name>
<evidence type="ECO:0000313" key="3">
    <source>
        <dbReference type="Proteomes" id="UP000249542"/>
    </source>
</evidence>
<evidence type="ECO:0000313" key="2">
    <source>
        <dbReference type="EMBL" id="PZW42472.1"/>
    </source>
</evidence>